<dbReference type="OrthoDB" id="1041414at2759"/>
<dbReference type="Gene3D" id="2.130.10.10">
    <property type="entry name" value="YVTN repeat-like/Quinoprotein amine dehydrogenase"/>
    <property type="match status" value="1"/>
</dbReference>
<evidence type="ECO:0000313" key="3">
    <source>
        <dbReference type="Proteomes" id="UP000036987"/>
    </source>
</evidence>
<dbReference type="STRING" id="29655.A0A0K9P9L3"/>
<name>A0A0K9P9L3_ZOSMR</name>
<gene>
    <name evidence="2" type="ORF">ZOSMA_346G00010</name>
</gene>
<feature type="domain" description="RSE1/DDB1/CPSF1 second beta-propeller" evidence="1">
    <location>
        <begin position="26"/>
        <end position="133"/>
    </location>
</feature>
<accession>A0A0K9P9L3</accession>
<evidence type="ECO:0000259" key="1">
    <source>
        <dbReference type="Pfam" id="PF23726"/>
    </source>
</evidence>
<evidence type="ECO:0000313" key="2">
    <source>
        <dbReference type="EMBL" id="KMZ64880.1"/>
    </source>
</evidence>
<sequence length="177" mass="20716">MTFGMSRVLLRCEMLPVWTLLRCLKGDKSRFLVVDSYDNTIRILSLDPDDYLVFIRPSSYLKYRCRLEERMVLITLQVCFIMLGCRINGVLLRTVVDMVTGQLTDTRSRFLGLRPPKLFSVMVRGRRTMICSSMAVYGEELKIFTRQFILLPKWKSLVIIENLILIMLDFMLEMKIG</sequence>
<dbReference type="AlphaFoldDB" id="A0A0K9P9L3"/>
<protein>
    <recommendedName>
        <fullName evidence="1">RSE1/DDB1/CPSF1 second beta-propeller domain-containing protein</fullName>
    </recommendedName>
</protein>
<dbReference type="InterPro" id="IPR015943">
    <property type="entry name" value="WD40/YVTN_repeat-like_dom_sf"/>
</dbReference>
<dbReference type="InterPro" id="IPR058543">
    <property type="entry name" value="Beta-prop_RSE1/DDB1/CPSF1_2nd"/>
</dbReference>
<dbReference type="EMBL" id="LFYR01001092">
    <property type="protein sequence ID" value="KMZ64880.1"/>
    <property type="molecule type" value="Genomic_DNA"/>
</dbReference>
<organism evidence="2 3">
    <name type="scientific">Zostera marina</name>
    <name type="common">Eelgrass</name>
    <dbReference type="NCBI Taxonomy" id="29655"/>
    <lineage>
        <taxon>Eukaryota</taxon>
        <taxon>Viridiplantae</taxon>
        <taxon>Streptophyta</taxon>
        <taxon>Embryophyta</taxon>
        <taxon>Tracheophyta</taxon>
        <taxon>Spermatophyta</taxon>
        <taxon>Magnoliopsida</taxon>
        <taxon>Liliopsida</taxon>
        <taxon>Zosteraceae</taxon>
        <taxon>Zostera</taxon>
    </lineage>
</organism>
<proteinExistence type="predicted"/>
<dbReference type="Proteomes" id="UP000036987">
    <property type="component" value="Unassembled WGS sequence"/>
</dbReference>
<comment type="caution">
    <text evidence="2">The sequence shown here is derived from an EMBL/GenBank/DDBJ whole genome shotgun (WGS) entry which is preliminary data.</text>
</comment>
<keyword evidence="3" id="KW-1185">Reference proteome</keyword>
<dbReference type="Pfam" id="PF23726">
    <property type="entry name" value="Beta-prop_RSE1_2nd"/>
    <property type="match status" value="1"/>
</dbReference>
<reference evidence="3" key="1">
    <citation type="journal article" date="2016" name="Nature">
        <title>The genome of the seagrass Zostera marina reveals angiosperm adaptation to the sea.</title>
        <authorList>
            <person name="Olsen J.L."/>
            <person name="Rouze P."/>
            <person name="Verhelst B."/>
            <person name="Lin Y.-C."/>
            <person name="Bayer T."/>
            <person name="Collen J."/>
            <person name="Dattolo E."/>
            <person name="De Paoli E."/>
            <person name="Dittami S."/>
            <person name="Maumus F."/>
            <person name="Michel G."/>
            <person name="Kersting A."/>
            <person name="Lauritano C."/>
            <person name="Lohaus R."/>
            <person name="Toepel M."/>
            <person name="Tonon T."/>
            <person name="Vanneste K."/>
            <person name="Amirebrahimi M."/>
            <person name="Brakel J."/>
            <person name="Bostroem C."/>
            <person name="Chovatia M."/>
            <person name="Grimwood J."/>
            <person name="Jenkins J.W."/>
            <person name="Jueterbock A."/>
            <person name="Mraz A."/>
            <person name="Stam W.T."/>
            <person name="Tice H."/>
            <person name="Bornberg-Bauer E."/>
            <person name="Green P.J."/>
            <person name="Pearson G.A."/>
            <person name="Procaccini G."/>
            <person name="Duarte C.M."/>
            <person name="Schmutz J."/>
            <person name="Reusch T.B.H."/>
            <person name="Van de Peer Y."/>
        </authorList>
    </citation>
    <scope>NUCLEOTIDE SEQUENCE [LARGE SCALE GENOMIC DNA]</scope>
    <source>
        <strain evidence="3">cv. Finnish</strain>
    </source>
</reference>